<dbReference type="EMBL" id="JARQZJ010000005">
    <property type="protein sequence ID" value="KAK9871261.1"/>
    <property type="molecule type" value="Genomic_DNA"/>
</dbReference>
<keyword evidence="1" id="KW-0812">Transmembrane</keyword>
<name>A0AAW1TU52_9CUCU</name>
<sequence length="299" mass="34299">MVKLAANDSDSVLNKEAVQRFAKQILRNHVFVGHFIEQRYVDELGRYKKIVQIPNTEDMFIENLSVAKRRLERFFNGSKWIGITFPNTPGAPVGFNLWVDIDEQIFGTYKFLVKGLNFLDNEISLKLKTINTVDNRAISRASSENSFDLSNIRNLSNSLNSHQSLMNEELQTPTDPLISWSNLKDVTIFMFLLLSAIISGSGQILMFLMDFALKLIRELSNIIKVTTPIFTSVLDTISRMFGSVCFLIAMLWRHRNNTPKGPVVYPQRIEYRAAYPYKDRYKALPYTPRSSVTITELPD</sequence>
<comment type="caution">
    <text evidence="2">The sequence shown here is derived from an EMBL/GenBank/DDBJ whole genome shotgun (WGS) entry which is preliminary data.</text>
</comment>
<evidence type="ECO:0000313" key="3">
    <source>
        <dbReference type="Proteomes" id="UP001431783"/>
    </source>
</evidence>
<gene>
    <name evidence="2" type="ORF">WA026_011533</name>
</gene>
<keyword evidence="1" id="KW-0472">Membrane</keyword>
<organism evidence="2 3">
    <name type="scientific">Henosepilachna vigintioctopunctata</name>
    <dbReference type="NCBI Taxonomy" id="420089"/>
    <lineage>
        <taxon>Eukaryota</taxon>
        <taxon>Metazoa</taxon>
        <taxon>Ecdysozoa</taxon>
        <taxon>Arthropoda</taxon>
        <taxon>Hexapoda</taxon>
        <taxon>Insecta</taxon>
        <taxon>Pterygota</taxon>
        <taxon>Neoptera</taxon>
        <taxon>Endopterygota</taxon>
        <taxon>Coleoptera</taxon>
        <taxon>Polyphaga</taxon>
        <taxon>Cucujiformia</taxon>
        <taxon>Coccinelloidea</taxon>
        <taxon>Coccinellidae</taxon>
        <taxon>Epilachninae</taxon>
        <taxon>Epilachnini</taxon>
        <taxon>Henosepilachna</taxon>
    </lineage>
</organism>
<proteinExistence type="predicted"/>
<evidence type="ECO:0000256" key="1">
    <source>
        <dbReference type="SAM" id="Phobius"/>
    </source>
</evidence>
<reference evidence="2 3" key="1">
    <citation type="submission" date="2023-03" db="EMBL/GenBank/DDBJ databases">
        <title>Genome insight into feeding habits of ladybird beetles.</title>
        <authorList>
            <person name="Li H.-S."/>
            <person name="Huang Y.-H."/>
            <person name="Pang H."/>
        </authorList>
    </citation>
    <scope>NUCLEOTIDE SEQUENCE [LARGE SCALE GENOMIC DNA]</scope>
    <source>
        <strain evidence="2">SYSU_2023b</strain>
        <tissue evidence="2">Whole body</tissue>
    </source>
</reference>
<keyword evidence="1" id="KW-1133">Transmembrane helix</keyword>
<accession>A0AAW1TU52</accession>
<keyword evidence="3" id="KW-1185">Reference proteome</keyword>
<evidence type="ECO:0000313" key="2">
    <source>
        <dbReference type="EMBL" id="KAK9871261.1"/>
    </source>
</evidence>
<feature type="transmembrane region" description="Helical" evidence="1">
    <location>
        <begin position="188"/>
        <end position="209"/>
    </location>
</feature>
<feature type="transmembrane region" description="Helical" evidence="1">
    <location>
        <begin position="229"/>
        <end position="252"/>
    </location>
</feature>
<dbReference type="Proteomes" id="UP001431783">
    <property type="component" value="Unassembled WGS sequence"/>
</dbReference>
<dbReference type="AlphaFoldDB" id="A0AAW1TU52"/>
<protein>
    <submittedName>
        <fullName evidence="2">Uncharacterized protein</fullName>
    </submittedName>
</protein>